<dbReference type="Proteomes" id="UP000321915">
    <property type="component" value="Segment"/>
</dbReference>
<keyword evidence="2" id="KW-1185">Reference proteome</keyword>
<gene>
    <name evidence="1" type="primary">5</name>
    <name evidence="1" type="ORF">SEA_QUI_5</name>
</gene>
<sequence>MGVMTDGTGSLRVFMFRAIKHSIAYLKWLSNRKCNHPVVHCIHGDEIILAGYRRSACTTCPAIFDSLPETCTVTGEKHWSFSTNNY</sequence>
<dbReference type="KEGG" id="vg:77936368"/>
<proteinExistence type="predicted"/>
<accession>A0A5B8WJW8</accession>
<dbReference type="RefSeq" id="YP_010660371.1">
    <property type="nucleotide sequence ID" value="NC_070877.1"/>
</dbReference>
<dbReference type="GeneID" id="77936368"/>
<dbReference type="EMBL" id="MN183282">
    <property type="protein sequence ID" value="QED11496.1"/>
    <property type="molecule type" value="Genomic_DNA"/>
</dbReference>
<evidence type="ECO:0000313" key="1">
    <source>
        <dbReference type="EMBL" id="QED11496.1"/>
    </source>
</evidence>
<organism evidence="1 2">
    <name type="scientific">Arthrobacter phage Qui</name>
    <dbReference type="NCBI Taxonomy" id="2603260"/>
    <lineage>
        <taxon>Viruses</taxon>
        <taxon>Duplodnaviria</taxon>
        <taxon>Heunggongvirae</taxon>
        <taxon>Uroviricota</taxon>
        <taxon>Caudoviricetes</taxon>
        <taxon>Quivirus</taxon>
        <taxon>Quivirus qui</taxon>
    </lineage>
</organism>
<reference evidence="1 2" key="1">
    <citation type="submission" date="2019-07" db="EMBL/GenBank/DDBJ databases">
        <authorList>
            <person name="Abdullah A."/>
            <person name="Lima G.C."/>
            <person name="Cuneo C.K."/>
            <person name="Ennest D.C."/>
            <person name="Fritz K.J."/>
            <person name="Johnson B.T."/>
            <person name="Larson S.M."/>
            <person name="Lemunyete M.N."/>
            <person name="Murray M.B."/>
            <person name="Osmond D.E."/>
            <person name="Patras K.A."/>
            <person name="Ransibrahmanakul S."/>
            <person name="Simpson K.A."/>
            <person name="Thull B.S."/>
            <person name="Wetzel S."/>
            <person name="Bonilla J.A."/>
            <person name="Klyczek K."/>
            <person name="Garlena R.A."/>
            <person name="Russell D.A."/>
            <person name="Pope W.H."/>
            <person name="Jacobs-Sera D."/>
            <person name="Hatfull G.F."/>
        </authorList>
    </citation>
    <scope>NUCLEOTIDE SEQUENCE [LARGE SCALE GENOMIC DNA]</scope>
</reference>
<name>A0A5B8WJW8_9CAUD</name>
<evidence type="ECO:0000313" key="2">
    <source>
        <dbReference type="Proteomes" id="UP000321915"/>
    </source>
</evidence>
<protein>
    <submittedName>
        <fullName evidence="1">Uncharacterized protein</fullName>
    </submittedName>
</protein>